<feature type="signal peptide" evidence="1">
    <location>
        <begin position="1"/>
        <end position="22"/>
    </location>
</feature>
<evidence type="ECO:0000313" key="3">
    <source>
        <dbReference type="Proteomes" id="UP001271723"/>
    </source>
</evidence>
<comment type="caution">
    <text evidence="2">The sequence shown here is derived from an EMBL/GenBank/DDBJ whole genome shotgun (WGS) entry which is preliminary data.</text>
</comment>
<dbReference type="RefSeq" id="WP_086754847.1">
    <property type="nucleotide sequence ID" value="NZ_JAGJBZ010000002.1"/>
</dbReference>
<gene>
    <name evidence="2" type="ORF">PV517_21690</name>
</gene>
<evidence type="ECO:0000256" key="1">
    <source>
        <dbReference type="SAM" id="SignalP"/>
    </source>
</evidence>
<evidence type="ECO:0000313" key="2">
    <source>
        <dbReference type="EMBL" id="MDX2911297.1"/>
    </source>
</evidence>
<name>A0ABU4L6G6_9ACTN</name>
<feature type="chain" id="PRO_5046747008" description="Lipoprotein" evidence="1">
    <location>
        <begin position="23"/>
        <end position="151"/>
    </location>
</feature>
<dbReference type="EMBL" id="JARAVY010000008">
    <property type="protein sequence ID" value="MDX2911297.1"/>
    <property type="molecule type" value="Genomic_DNA"/>
</dbReference>
<sequence>MRGAGPALSLLLAMSLAGCGTAVGGTRVEGPAPTAVPWSGPVYVDDANSVPRQQPGLVDLTETTTLFGLEWRGWGTSRAVATGLVIDFVCVSGCPHGESNPPSFLAHLELSGLVKREYAAYYGHAVLTADHSPAPVWALDIGDVRLRVPKA</sequence>
<keyword evidence="1" id="KW-0732">Signal</keyword>
<organism evidence="2 3">
    <name type="scientific">Streptomyces griseiscabiei</name>
    <dbReference type="NCBI Taxonomy" id="2993540"/>
    <lineage>
        <taxon>Bacteria</taxon>
        <taxon>Bacillati</taxon>
        <taxon>Actinomycetota</taxon>
        <taxon>Actinomycetes</taxon>
        <taxon>Kitasatosporales</taxon>
        <taxon>Streptomycetaceae</taxon>
        <taxon>Streptomyces</taxon>
    </lineage>
</organism>
<proteinExistence type="predicted"/>
<reference evidence="2 3" key="1">
    <citation type="journal article" date="2023" name="Microb. Genom.">
        <title>Mesoterricola silvestris gen. nov., sp. nov., Mesoterricola sediminis sp. nov., Geothrix oryzae sp. nov., Geothrix edaphica sp. nov., Geothrix rubra sp. nov., and Geothrix limicola sp. nov., six novel members of Acidobacteriota isolated from soils.</title>
        <authorList>
            <person name="Weisberg A.J."/>
            <person name="Pearce E."/>
            <person name="Kramer C.G."/>
            <person name="Chang J.H."/>
            <person name="Clarke C.R."/>
        </authorList>
    </citation>
    <scope>NUCLEOTIDE SEQUENCE [LARGE SCALE GENOMIC DNA]</scope>
    <source>
        <strain evidence="2 3">NRRL_B-2795</strain>
    </source>
</reference>
<dbReference type="Proteomes" id="UP001271723">
    <property type="component" value="Unassembled WGS sequence"/>
</dbReference>
<evidence type="ECO:0008006" key="4">
    <source>
        <dbReference type="Google" id="ProtNLM"/>
    </source>
</evidence>
<dbReference type="PROSITE" id="PS51257">
    <property type="entry name" value="PROKAR_LIPOPROTEIN"/>
    <property type="match status" value="1"/>
</dbReference>
<protein>
    <recommendedName>
        <fullName evidence="4">Lipoprotein</fullName>
    </recommendedName>
</protein>
<accession>A0ABU4L6G6</accession>
<keyword evidence="3" id="KW-1185">Reference proteome</keyword>